<feature type="compositionally biased region" description="Low complexity" evidence="1">
    <location>
        <begin position="20"/>
        <end position="35"/>
    </location>
</feature>
<accession>A0A6J6NX45</accession>
<sequence length="210" mass="21667">MRRLITSVCCVALLAACSSNPSAPTPGSATAATEPVGTVPPPGNCVPGETLPSVTLIVDGKRVVPTFGIGSSECGSLNGRGYIAFDYDPVLVDASKPIEVELDGDATVTFAWSSGEPFTQTSPRHWRSSNPAKGCSRLEMNIASPSGASTETLGADIRVGGPDVECAQRGLGPIEPIDTSVIVTEPLDTILGRPDETDFVDSTVVNPTVP</sequence>
<feature type="region of interest" description="Disordered" evidence="1">
    <location>
        <begin position="20"/>
        <end position="45"/>
    </location>
</feature>
<dbReference type="EMBL" id="CAEZXM010000114">
    <property type="protein sequence ID" value="CAB4690562.1"/>
    <property type="molecule type" value="Genomic_DNA"/>
</dbReference>
<dbReference type="PROSITE" id="PS51257">
    <property type="entry name" value="PROKAR_LIPOPROTEIN"/>
    <property type="match status" value="1"/>
</dbReference>
<organism evidence="2">
    <name type="scientific">freshwater metagenome</name>
    <dbReference type="NCBI Taxonomy" id="449393"/>
    <lineage>
        <taxon>unclassified sequences</taxon>
        <taxon>metagenomes</taxon>
        <taxon>ecological metagenomes</taxon>
    </lineage>
</organism>
<protein>
    <submittedName>
        <fullName evidence="2">Unannotated protein</fullName>
    </submittedName>
</protein>
<name>A0A6J6NX45_9ZZZZ</name>
<dbReference type="AlphaFoldDB" id="A0A6J6NX45"/>
<gene>
    <name evidence="2" type="ORF">UFOPK2366_00736</name>
</gene>
<proteinExistence type="predicted"/>
<reference evidence="2" key="1">
    <citation type="submission" date="2020-05" db="EMBL/GenBank/DDBJ databases">
        <authorList>
            <person name="Chiriac C."/>
            <person name="Salcher M."/>
            <person name="Ghai R."/>
            <person name="Kavagutti S V."/>
        </authorList>
    </citation>
    <scope>NUCLEOTIDE SEQUENCE</scope>
</reference>
<evidence type="ECO:0000256" key="1">
    <source>
        <dbReference type="SAM" id="MobiDB-lite"/>
    </source>
</evidence>
<evidence type="ECO:0000313" key="2">
    <source>
        <dbReference type="EMBL" id="CAB4690562.1"/>
    </source>
</evidence>